<dbReference type="PROSITE" id="PS50206">
    <property type="entry name" value="RHODANESE_3"/>
    <property type="match status" value="1"/>
</dbReference>
<sequence>MERDLAISTEWLRERIKAGERPFLIELRRAGDVDFTLLKVRGALQLTDDDARRHLPEPAEGRTIVVCSAAPGDELALELARALTERGLEAFFLAGGKKAYLSAGLPVDEIEQGREMTRSRGL</sequence>
<feature type="domain" description="Rhodanese" evidence="1">
    <location>
        <begin position="53"/>
        <end position="109"/>
    </location>
</feature>
<dbReference type="SUPFAM" id="SSF52821">
    <property type="entry name" value="Rhodanese/Cell cycle control phosphatase"/>
    <property type="match status" value="1"/>
</dbReference>
<proteinExistence type="predicted"/>
<dbReference type="Proteomes" id="UP000194153">
    <property type="component" value="Unassembled WGS sequence"/>
</dbReference>
<name>A0ABQ0MEY7_9BACT</name>
<dbReference type="Gene3D" id="3.40.250.10">
    <property type="entry name" value="Rhodanese-like domain"/>
    <property type="match status" value="1"/>
</dbReference>
<dbReference type="InterPro" id="IPR001763">
    <property type="entry name" value="Rhodanese-like_dom"/>
</dbReference>
<dbReference type="InterPro" id="IPR036873">
    <property type="entry name" value="Rhodanese-like_dom_sf"/>
</dbReference>
<evidence type="ECO:0000313" key="3">
    <source>
        <dbReference type="Proteomes" id="UP000194153"/>
    </source>
</evidence>
<protein>
    <submittedName>
        <fullName evidence="2">Sulfurtransferase</fullName>
    </submittedName>
</protein>
<reference evidence="3" key="1">
    <citation type="submission" date="2017-05" db="EMBL/GenBank/DDBJ databases">
        <title>Draft genome sequence of Geobacter pelophilus, a iron(III)-reducing bacteria.</title>
        <authorList>
            <person name="Aoyagi T."/>
            <person name="Koike H."/>
            <person name="Morita T."/>
            <person name="Sato Y."/>
            <person name="Habe H."/>
            <person name="Hori T."/>
        </authorList>
    </citation>
    <scope>NUCLEOTIDE SEQUENCE [LARGE SCALE GENOMIC DNA]</scope>
    <source>
        <strain evidence="3">Drf2</strain>
    </source>
</reference>
<evidence type="ECO:0000259" key="1">
    <source>
        <dbReference type="PROSITE" id="PS50206"/>
    </source>
</evidence>
<gene>
    <name evidence="2" type="ORF">GPEL0_01f0673</name>
</gene>
<dbReference type="RefSeq" id="WP_085812089.1">
    <property type="nucleotide sequence ID" value="NZ_BDQG01000001.1"/>
</dbReference>
<organism evidence="2 3">
    <name type="scientific">Geoanaerobacter pelophilus</name>
    <dbReference type="NCBI Taxonomy" id="60036"/>
    <lineage>
        <taxon>Bacteria</taxon>
        <taxon>Pseudomonadati</taxon>
        <taxon>Thermodesulfobacteriota</taxon>
        <taxon>Desulfuromonadia</taxon>
        <taxon>Geobacterales</taxon>
        <taxon>Geobacteraceae</taxon>
        <taxon>Geoanaerobacter</taxon>
    </lineage>
</organism>
<comment type="caution">
    <text evidence="2">The sequence shown here is derived from an EMBL/GenBank/DDBJ whole genome shotgun (WGS) entry which is preliminary data.</text>
</comment>
<dbReference type="EMBL" id="BDQG01000001">
    <property type="protein sequence ID" value="GAW65665.1"/>
    <property type="molecule type" value="Genomic_DNA"/>
</dbReference>
<evidence type="ECO:0000313" key="2">
    <source>
        <dbReference type="EMBL" id="GAW65665.1"/>
    </source>
</evidence>
<keyword evidence="3" id="KW-1185">Reference proteome</keyword>
<accession>A0ABQ0MEY7</accession>